<evidence type="ECO:0000313" key="3">
    <source>
        <dbReference type="Proteomes" id="UP001164706"/>
    </source>
</evidence>
<reference evidence="2" key="1">
    <citation type="submission" date="2022-11" db="EMBL/GenBank/DDBJ databases">
        <title>Description of Microcella daejonensis nov. sp, isolated from riverside soil.</title>
        <authorList>
            <person name="Molina K.M."/>
            <person name="Kim S.B."/>
        </authorList>
    </citation>
    <scope>NUCLEOTIDE SEQUENCE</scope>
    <source>
        <strain evidence="2">MMS21-STM12</strain>
    </source>
</reference>
<organism evidence="2 3">
    <name type="scientific">Microcella daejeonensis</name>
    <dbReference type="NCBI Taxonomy" id="2994971"/>
    <lineage>
        <taxon>Bacteria</taxon>
        <taxon>Bacillati</taxon>
        <taxon>Actinomycetota</taxon>
        <taxon>Actinomycetes</taxon>
        <taxon>Micrococcales</taxon>
        <taxon>Microbacteriaceae</taxon>
        <taxon>Microcella</taxon>
    </lineage>
</organism>
<name>A0A9E8MN36_9MICO</name>
<dbReference type="RefSeq" id="WP_267782480.1">
    <property type="nucleotide sequence ID" value="NZ_CP113089.1"/>
</dbReference>
<evidence type="ECO:0000313" key="2">
    <source>
        <dbReference type="EMBL" id="WAB82439.1"/>
    </source>
</evidence>
<dbReference type="Proteomes" id="UP001164706">
    <property type="component" value="Chromosome"/>
</dbReference>
<gene>
    <name evidence="2" type="ORF">OVN18_05415</name>
</gene>
<keyword evidence="1" id="KW-1133">Transmembrane helix</keyword>
<keyword evidence="1" id="KW-0472">Membrane</keyword>
<dbReference type="EMBL" id="CP113089">
    <property type="protein sequence ID" value="WAB82439.1"/>
    <property type="molecule type" value="Genomic_DNA"/>
</dbReference>
<accession>A0A9E8MN36</accession>
<sequence>MTDPLTGIAIIAVCAAVFFYLLYLSVSAAMLDAMRKAAAEGILPRADAADAVARSAVDRSAPAPAPAPTD</sequence>
<keyword evidence="3" id="KW-1185">Reference proteome</keyword>
<dbReference type="AlphaFoldDB" id="A0A9E8MN36"/>
<evidence type="ECO:0000256" key="1">
    <source>
        <dbReference type="SAM" id="Phobius"/>
    </source>
</evidence>
<proteinExistence type="predicted"/>
<protein>
    <submittedName>
        <fullName evidence="2">Uncharacterized protein</fullName>
    </submittedName>
</protein>
<feature type="transmembrane region" description="Helical" evidence="1">
    <location>
        <begin position="6"/>
        <end position="26"/>
    </location>
</feature>
<dbReference type="KEGG" id="mdb:OVN18_05415"/>
<keyword evidence="1" id="KW-0812">Transmembrane</keyword>